<comment type="caution">
    <text evidence="1">The sequence shown here is derived from an EMBL/GenBank/DDBJ whole genome shotgun (WGS) entry which is preliminary data.</text>
</comment>
<proteinExistence type="predicted"/>
<reference evidence="2" key="1">
    <citation type="submission" date="2015-08" db="EMBL/GenBank/DDBJ databases">
        <title>Genome sequencing project for genomic taxonomy and phylogenomics of Bacillus-like bacteria.</title>
        <authorList>
            <person name="Liu B."/>
            <person name="Wang J."/>
            <person name="Zhu Y."/>
            <person name="Liu G."/>
            <person name="Chen Q."/>
            <person name="Chen Z."/>
            <person name="Lan J."/>
            <person name="Che J."/>
            <person name="Ge C."/>
            <person name="Shi H."/>
            <person name="Pan Z."/>
            <person name="Liu X."/>
        </authorList>
    </citation>
    <scope>NUCLEOTIDE SEQUENCE [LARGE SCALE GENOMIC DNA]</scope>
    <source>
        <strain evidence="2">FJAT-22460</strain>
    </source>
</reference>
<dbReference type="PATRIC" id="fig|1705565.3.peg.5791"/>
<evidence type="ECO:0000313" key="2">
    <source>
        <dbReference type="Proteomes" id="UP000036932"/>
    </source>
</evidence>
<dbReference type="Proteomes" id="UP000036932">
    <property type="component" value="Unassembled WGS sequence"/>
</dbReference>
<organism evidence="1 2">
    <name type="scientific">Paenibacillus solani</name>
    <dbReference type="NCBI Taxonomy" id="1705565"/>
    <lineage>
        <taxon>Bacteria</taxon>
        <taxon>Bacillati</taxon>
        <taxon>Bacillota</taxon>
        <taxon>Bacilli</taxon>
        <taxon>Bacillales</taxon>
        <taxon>Paenibacillaceae</taxon>
        <taxon>Paenibacillus</taxon>
    </lineage>
</organism>
<accession>A0A0M1NK99</accession>
<protein>
    <submittedName>
        <fullName evidence="1">Uncharacterized protein</fullName>
    </submittedName>
</protein>
<gene>
    <name evidence="1" type="ORF">AM231_19215</name>
</gene>
<dbReference type="EMBL" id="LIUT01000003">
    <property type="protein sequence ID" value="KOR82450.1"/>
    <property type="molecule type" value="Genomic_DNA"/>
</dbReference>
<dbReference type="AlphaFoldDB" id="A0A0M1NK99"/>
<name>A0A0M1NK99_9BACL</name>
<keyword evidence="2" id="KW-1185">Reference proteome</keyword>
<evidence type="ECO:0000313" key="1">
    <source>
        <dbReference type="EMBL" id="KOR82450.1"/>
    </source>
</evidence>
<sequence length="65" mass="7445">MQGVLRTQRSYPPLPVAPKFLGIILVRKKFGGKGAVYQQQKSWRRHSLALFPDAEDELLKSHLNQ</sequence>